<evidence type="ECO:0000313" key="2">
    <source>
        <dbReference type="EMBL" id="KAK5640160.1"/>
    </source>
</evidence>
<dbReference type="PANTHER" id="PTHR31649">
    <property type="entry name" value="AGAP009604-PA"/>
    <property type="match status" value="1"/>
</dbReference>
<reference evidence="2 3" key="1">
    <citation type="journal article" date="2024" name="Insects">
        <title>An Improved Chromosome-Level Genome Assembly of the Firefly Pyrocoelia pectoralis.</title>
        <authorList>
            <person name="Fu X."/>
            <person name="Meyer-Rochow V.B."/>
            <person name="Ballantyne L."/>
            <person name="Zhu X."/>
        </authorList>
    </citation>
    <scope>NUCLEOTIDE SEQUENCE [LARGE SCALE GENOMIC DNA]</scope>
    <source>
        <strain evidence="2">XCY_ONT2</strain>
    </source>
</reference>
<dbReference type="EMBL" id="JAVRBK010000008">
    <property type="protein sequence ID" value="KAK5640160.1"/>
    <property type="molecule type" value="Genomic_DNA"/>
</dbReference>
<sequence length="336" mass="36755">MGETIDRREKYELNTPDRLEYTFFPNDCGYVRFKVRAPNDAHIALTTSAAEHDPMYEIFIGGWGNQRSVIRKNRTKPDRAEVPTPNILNGGEFRTFWIRWDNNTISCGCENNAQPFISWTDTEHIPIRYVGVCTAWGASGSWIIQHGAPLPGYSAPGGYPGAPPPQQQQHFGAPGFQQPGYGAPQAQALTGNYGGGHQWVSASGGSVPPRAFVGGNDSSGEPLYVIRGNFQGAVIPGKLVQSHGNAYVPWGGNENAIHQYEVLCDFNGRWMPCSSGNIPPNAIVGGQSESGEPFYIGRAHHQGSVTIGKIQRSHNCCYIPYGGQEISYQQFEVLIP</sequence>
<dbReference type="Pfam" id="PF11901">
    <property type="entry name" value="DM9"/>
    <property type="match status" value="1"/>
</dbReference>
<evidence type="ECO:0000259" key="1">
    <source>
        <dbReference type="Pfam" id="PF12248"/>
    </source>
</evidence>
<evidence type="ECO:0000313" key="3">
    <source>
        <dbReference type="Proteomes" id="UP001329430"/>
    </source>
</evidence>
<dbReference type="PANTHER" id="PTHR31649:SF1">
    <property type="entry name" value="FARNESOIC ACID O-METHYL TRANSFERASE DOMAIN-CONTAINING PROTEIN"/>
    <property type="match status" value="1"/>
</dbReference>
<dbReference type="AlphaFoldDB" id="A0AAN7Z9S3"/>
<gene>
    <name evidence="2" type="ORF">RI129_010971</name>
</gene>
<name>A0AAN7Z9S3_9COLE</name>
<proteinExistence type="predicted"/>
<keyword evidence="3" id="KW-1185">Reference proteome</keyword>
<dbReference type="InterPro" id="IPR022041">
    <property type="entry name" value="Methyltransf_FA"/>
</dbReference>
<dbReference type="SMART" id="SM00696">
    <property type="entry name" value="DM9"/>
    <property type="match status" value="2"/>
</dbReference>
<comment type="caution">
    <text evidence="2">The sequence shown here is derived from an EMBL/GenBank/DDBJ whole genome shotgun (WGS) entry which is preliminary data.</text>
</comment>
<protein>
    <recommendedName>
        <fullName evidence="1">Farnesoic acid O-methyl transferase domain-containing protein</fullName>
    </recommendedName>
</protein>
<dbReference type="Pfam" id="PF12248">
    <property type="entry name" value="Methyltransf_FA"/>
    <property type="match status" value="1"/>
</dbReference>
<accession>A0AAN7Z9S3</accession>
<feature type="domain" description="Farnesoic acid O-methyl transferase" evidence="1">
    <location>
        <begin position="19"/>
        <end position="145"/>
    </location>
</feature>
<organism evidence="2 3">
    <name type="scientific">Pyrocoelia pectoralis</name>
    <dbReference type="NCBI Taxonomy" id="417401"/>
    <lineage>
        <taxon>Eukaryota</taxon>
        <taxon>Metazoa</taxon>
        <taxon>Ecdysozoa</taxon>
        <taxon>Arthropoda</taxon>
        <taxon>Hexapoda</taxon>
        <taxon>Insecta</taxon>
        <taxon>Pterygota</taxon>
        <taxon>Neoptera</taxon>
        <taxon>Endopterygota</taxon>
        <taxon>Coleoptera</taxon>
        <taxon>Polyphaga</taxon>
        <taxon>Elateriformia</taxon>
        <taxon>Elateroidea</taxon>
        <taxon>Lampyridae</taxon>
        <taxon>Lampyrinae</taxon>
        <taxon>Pyrocoelia</taxon>
    </lineage>
</organism>
<dbReference type="Proteomes" id="UP001329430">
    <property type="component" value="Chromosome 8"/>
</dbReference>
<dbReference type="InterPro" id="IPR006616">
    <property type="entry name" value="DM9_repeat"/>
</dbReference>